<keyword evidence="10 12" id="KW-0472">Membrane</keyword>
<dbReference type="PROSITE" id="PS00371">
    <property type="entry name" value="PTS_EIIA_TYPE_1_HIS"/>
    <property type="match status" value="1"/>
</dbReference>
<evidence type="ECO:0000256" key="11">
    <source>
        <dbReference type="PROSITE-ProRule" id="PRU00421"/>
    </source>
</evidence>
<keyword evidence="2" id="KW-0813">Transport</keyword>
<evidence type="ECO:0000256" key="6">
    <source>
        <dbReference type="ARBA" id="ARBA00022683"/>
    </source>
</evidence>
<keyword evidence="7 12" id="KW-0812">Transmembrane</keyword>
<evidence type="ECO:0000256" key="9">
    <source>
        <dbReference type="ARBA" id="ARBA00022989"/>
    </source>
</evidence>
<dbReference type="InterPro" id="IPR018113">
    <property type="entry name" value="PTrfase_EIIB_Cys"/>
</dbReference>
<feature type="domain" description="PTS EIIA type-1" evidence="13">
    <location>
        <begin position="491"/>
        <end position="595"/>
    </location>
</feature>
<dbReference type="InterPro" id="IPR036878">
    <property type="entry name" value="Glu_permease_IIB"/>
</dbReference>
<dbReference type="NCBIfam" id="TIGR00830">
    <property type="entry name" value="PTBA"/>
    <property type="match status" value="1"/>
</dbReference>
<dbReference type="InterPro" id="IPR001996">
    <property type="entry name" value="PTS_IIB_1"/>
</dbReference>
<dbReference type="EC" id="2.7.1.-" evidence="16"/>
<dbReference type="PROSITE" id="PS51103">
    <property type="entry name" value="PTS_EIIC_TYPE_1"/>
    <property type="match status" value="1"/>
</dbReference>
<feature type="transmembrane region" description="Helical" evidence="12">
    <location>
        <begin position="427"/>
        <end position="449"/>
    </location>
</feature>
<gene>
    <name evidence="16" type="ORF">R2X38_21525</name>
</gene>
<dbReference type="Proteomes" id="UP001186452">
    <property type="component" value="Unassembled WGS sequence"/>
</dbReference>
<evidence type="ECO:0000256" key="10">
    <source>
        <dbReference type="ARBA" id="ARBA00023136"/>
    </source>
</evidence>
<feature type="domain" description="PTS EIIC type-1" evidence="15">
    <location>
        <begin position="107"/>
        <end position="464"/>
    </location>
</feature>
<keyword evidence="5 16" id="KW-0808">Transferase</keyword>
<keyword evidence="17" id="KW-1185">Reference proteome</keyword>
<dbReference type="CDD" id="cd00212">
    <property type="entry name" value="PTS_IIB_glc"/>
    <property type="match status" value="1"/>
</dbReference>
<feature type="active site" description="Phosphocysteine intermediate; for EIIB activity" evidence="11">
    <location>
        <position position="28"/>
    </location>
</feature>
<dbReference type="InterPro" id="IPR011055">
    <property type="entry name" value="Dup_hybrid_motif"/>
</dbReference>
<dbReference type="InterPro" id="IPR001127">
    <property type="entry name" value="PTS_EIIA_1_perm"/>
</dbReference>
<dbReference type="InterPro" id="IPR013013">
    <property type="entry name" value="PTS_EIIC_1"/>
</dbReference>
<accession>A0ABU3ZNT1</accession>
<dbReference type="SUPFAM" id="SSF51261">
    <property type="entry name" value="Duplicated hybrid motif"/>
    <property type="match status" value="1"/>
</dbReference>
<dbReference type="Pfam" id="PF00358">
    <property type="entry name" value="PTS_EIIA_1"/>
    <property type="match status" value="1"/>
</dbReference>
<feature type="transmembrane region" description="Helical" evidence="12">
    <location>
        <begin position="325"/>
        <end position="344"/>
    </location>
</feature>
<dbReference type="Gene3D" id="2.70.70.10">
    <property type="entry name" value="Glucose Permease (Domain IIA)"/>
    <property type="match status" value="1"/>
</dbReference>
<dbReference type="EMBL" id="JAWJZI010000014">
    <property type="protein sequence ID" value="MDV5171583.1"/>
    <property type="molecule type" value="Genomic_DNA"/>
</dbReference>
<dbReference type="RefSeq" id="WP_317524404.1">
    <property type="nucleotide sequence ID" value="NZ_JAWJZI010000014.1"/>
</dbReference>
<dbReference type="SUPFAM" id="SSF55604">
    <property type="entry name" value="Glucose permease domain IIB"/>
    <property type="match status" value="1"/>
</dbReference>
<evidence type="ECO:0000256" key="3">
    <source>
        <dbReference type="ARBA" id="ARBA00022475"/>
    </source>
</evidence>
<dbReference type="PROSITE" id="PS01035">
    <property type="entry name" value="PTS_EIIB_TYPE_1_CYS"/>
    <property type="match status" value="1"/>
</dbReference>
<dbReference type="InterPro" id="IPR011297">
    <property type="entry name" value="PTS_IIABC_b_glu"/>
</dbReference>
<name>A0ABU3ZNT1_9GAMM</name>
<keyword evidence="9 12" id="KW-1133">Transmembrane helix</keyword>
<dbReference type="Gene3D" id="3.30.1360.60">
    <property type="entry name" value="Glucose permease domain IIB"/>
    <property type="match status" value="1"/>
</dbReference>
<evidence type="ECO:0000313" key="16">
    <source>
        <dbReference type="EMBL" id="MDV5171583.1"/>
    </source>
</evidence>
<sequence>MNDKYNALIEALTKELGGESNIKDLNHCQTRLRLVLNNYDRVNIDNVKNIDGIISVVVSGGQCQVVIGTHVKEVYDVFKQKLNLDLSSDGADVAQGEKASIISRAIDFVSGTFSPIIPAIAGAGMVKALLAVLLMFDLVSRDSQTYYLINMMSDAVFYFLPILLAFSAAQKLKCSPLLAAVLGGVLLHPSFVALKAAGDPVEIFSMPIRMVSYGSSVIPILLIVWLQSIVERNLNKVIPDSIKIVFVPMCTIFIVGIAGLTVLGPLGSYIGDYIVVGFEAIQAHGSWLIILLMATLWPILVMFGIHHSIVPLSLAQITTMGVENIIGPGALIANIAHGVAALVVSRRVIDSKTKQIANSGGITALMGITEPALYGVNIPKKYPLVTGMIGAACGGLYAGLGDVYRYATGASGIPAIPLYIGENTWNLYNILISLGITIVVTAVLTYLATLRYEKKADQKSTDSETAKQRVNEEMVYAPMNGKVIPLSAVTDEVFASEALGPGLAIEPTEGKVVAPFDCTVVSIFPTNHAVCLESDNGMELLIHVGIDTVSLGGKHFEGHVVEGQKVKAGQTLITCDLEAIRSHKLSTQTPIIVTNLDDDKRLDTCVEEQSITQINDKFMLVNQH</sequence>
<evidence type="ECO:0000259" key="13">
    <source>
        <dbReference type="PROSITE" id="PS51093"/>
    </source>
</evidence>
<dbReference type="GO" id="GO:0016740">
    <property type="term" value="F:transferase activity"/>
    <property type="evidence" value="ECO:0007669"/>
    <property type="project" value="UniProtKB-KW"/>
</dbReference>
<dbReference type="Pfam" id="PF02378">
    <property type="entry name" value="PTS_EIIC"/>
    <property type="match status" value="1"/>
</dbReference>
<keyword evidence="8" id="KW-0418">Kinase</keyword>
<keyword evidence="4" id="KW-0762">Sugar transport</keyword>
<feature type="transmembrane region" description="Helical" evidence="12">
    <location>
        <begin position="175"/>
        <end position="198"/>
    </location>
</feature>
<dbReference type="PANTHER" id="PTHR30175:SF1">
    <property type="entry name" value="PTS SYSTEM ARBUTIN-, CELLOBIOSE-, AND SALICIN-SPECIFIC EIIBC COMPONENT-RELATED"/>
    <property type="match status" value="1"/>
</dbReference>
<proteinExistence type="predicted"/>
<comment type="subcellular location">
    <subcellularLocation>
        <location evidence="1">Cell membrane</location>
        <topology evidence="1">Multi-pass membrane protein</topology>
    </subcellularLocation>
</comment>
<feature type="transmembrane region" description="Helical" evidence="12">
    <location>
        <begin position="116"/>
        <end position="136"/>
    </location>
</feature>
<feature type="domain" description="PTS EIIB type-1" evidence="14">
    <location>
        <begin position="6"/>
        <end position="88"/>
    </location>
</feature>
<feature type="transmembrane region" description="Helical" evidence="12">
    <location>
        <begin position="210"/>
        <end position="230"/>
    </location>
</feature>
<dbReference type="InterPro" id="IPR050558">
    <property type="entry name" value="PTS_Sugar-Specific_Components"/>
</dbReference>
<evidence type="ECO:0000313" key="17">
    <source>
        <dbReference type="Proteomes" id="UP001186452"/>
    </source>
</evidence>
<evidence type="ECO:0000256" key="5">
    <source>
        <dbReference type="ARBA" id="ARBA00022679"/>
    </source>
</evidence>
<keyword evidence="3" id="KW-1003">Cell membrane</keyword>
<feature type="transmembrane region" description="Helical" evidence="12">
    <location>
        <begin position="148"/>
        <end position="169"/>
    </location>
</feature>
<reference evidence="16 17" key="1">
    <citation type="submission" date="2023-10" db="EMBL/GenBank/DDBJ databases">
        <title>Marine bacteria isolated from horseshoe crab.</title>
        <authorList>
            <person name="Cheng T.H."/>
        </authorList>
    </citation>
    <scope>NUCLEOTIDE SEQUENCE [LARGE SCALE GENOMIC DNA]</scope>
    <source>
        <strain evidence="16 17">HSC6</strain>
    </source>
</reference>
<evidence type="ECO:0000256" key="12">
    <source>
        <dbReference type="SAM" id="Phobius"/>
    </source>
</evidence>
<evidence type="ECO:0000259" key="14">
    <source>
        <dbReference type="PROSITE" id="PS51098"/>
    </source>
</evidence>
<evidence type="ECO:0000256" key="2">
    <source>
        <dbReference type="ARBA" id="ARBA00022448"/>
    </source>
</evidence>
<feature type="transmembrane region" description="Helical" evidence="12">
    <location>
        <begin position="287"/>
        <end position="305"/>
    </location>
</feature>
<organism evidence="16 17">
    <name type="scientific">Photobacterium rosenbergii</name>
    <dbReference type="NCBI Taxonomy" id="294936"/>
    <lineage>
        <taxon>Bacteria</taxon>
        <taxon>Pseudomonadati</taxon>
        <taxon>Pseudomonadota</taxon>
        <taxon>Gammaproteobacteria</taxon>
        <taxon>Vibrionales</taxon>
        <taxon>Vibrionaceae</taxon>
        <taxon>Photobacterium</taxon>
    </lineage>
</organism>
<dbReference type="Pfam" id="PF00367">
    <property type="entry name" value="PTS_EIIB"/>
    <property type="match status" value="1"/>
</dbReference>
<dbReference type="InterPro" id="IPR003352">
    <property type="entry name" value="PTS_EIIC"/>
</dbReference>
<comment type="caution">
    <text evidence="16">The sequence shown here is derived from an EMBL/GenBank/DDBJ whole genome shotgun (WGS) entry which is preliminary data.</text>
</comment>
<keyword evidence="6" id="KW-0598">Phosphotransferase system</keyword>
<dbReference type="PANTHER" id="PTHR30175">
    <property type="entry name" value="PHOSPHOTRANSFERASE SYSTEM TRANSPORT PROTEIN"/>
    <property type="match status" value="1"/>
</dbReference>
<dbReference type="PROSITE" id="PS51093">
    <property type="entry name" value="PTS_EIIA_TYPE_1"/>
    <property type="match status" value="1"/>
</dbReference>
<feature type="transmembrane region" description="Helical" evidence="12">
    <location>
        <begin position="384"/>
        <end position="407"/>
    </location>
</feature>
<evidence type="ECO:0000256" key="7">
    <source>
        <dbReference type="ARBA" id="ARBA00022692"/>
    </source>
</evidence>
<protein>
    <submittedName>
        <fullName evidence="16">Beta-glucoside-specific PTS transporter subunit IIABC</fullName>
        <ecNumber evidence="16">2.7.1.-</ecNumber>
    </submittedName>
</protein>
<evidence type="ECO:0000256" key="8">
    <source>
        <dbReference type="ARBA" id="ARBA00022777"/>
    </source>
</evidence>
<evidence type="ECO:0000256" key="4">
    <source>
        <dbReference type="ARBA" id="ARBA00022597"/>
    </source>
</evidence>
<dbReference type="PROSITE" id="PS51098">
    <property type="entry name" value="PTS_EIIB_TYPE_1"/>
    <property type="match status" value="1"/>
</dbReference>
<dbReference type="NCBIfam" id="TIGR01995">
    <property type="entry name" value="PTS-II-ABC-beta"/>
    <property type="match status" value="1"/>
</dbReference>
<evidence type="ECO:0000256" key="1">
    <source>
        <dbReference type="ARBA" id="ARBA00004651"/>
    </source>
</evidence>
<feature type="transmembrane region" description="Helical" evidence="12">
    <location>
        <begin position="242"/>
        <end position="266"/>
    </location>
</feature>
<evidence type="ECO:0000259" key="15">
    <source>
        <dbReference type="PROSITE" id="PS51103"/>
    </source>
</evidence>